<dbReference type="EMBL" id="KZ679140">
    <property type="protein sequence ID" value="PTB72743.1"/>
    <property type="molecule type" value="Genomic_DNA"/>
</dbReference>
<dbReference type="AlphaFoldDB" id="A0A2T4BTU7"/>
<feature type="compositionally biased region" description="Pro residues" evidence="1">
    <location>
        <begin position="93"/>
        <end position="102"/>
    </location>
</feature>
<keyword evidence="3" id="KW-1185">Reference proteome</keyword>
<feature type="region of interest" description="Disordered" evidence="1">
    <location>
        <begin position="52"/>
        <end position="120"/>
    </location>
</feature>
<sequence length="170" mass="19059">MAWLVPVYPTCSLPPSLPSYWSVMPVQPSIPLLDRQASLNVVLGRFPSFSLSPNLPQSSRPPPRFSDTLLSRQRPPSPFRHSRTSRPSSCSLLPPPPPPPLPSLSSRARSKKETASRKIKVRRNVRLHVLPVHASSHARLAQAFHPRFRPPGGCVAPQRTTSRRYEKEKK</sequence>
<reference evidence="2 3" key="1">
    <citation type="submission" date="2016-07" db="EMBL/GenBank/DDBJ databases">
        <title>Multiple horizontal gene transfer events from other fungi enriched the ability of initially mycotrophic Trichoderma (Ascomycota) to feed on dead plant biomass.</title>
        <authorList>
            <consortium name="DOE Joint Genome Institute"/>
            <person name="Aerts A."/>
            <person name="Atanasova L."/>
            <person name="Chenthamara K."/>
            <person name="Zhang J."/>
            <person name="Grujic M."/>
            <person name="Henrissat B."/>
            <person name="Kuo A."/>
            <person name="Salamov A."/>
            <person name="Lipzen A."/>
            <person name="Labutti K."/>
            <person name="Barry K."/>
            <person name="Miao Y."/>
            <person name="Rahimi M.J."/>
            <person name="Shen Q."/>
            <person name="Grigoriev I.V."/>
            <person name="Kubicek C.P."/>
            <person name="Druzhinina I.S."/>
        </authorList>
    </citation>
    <scope>NUCLEOTIDE SEQUENCE [LARGE SCALE GENOMIC DNA]</scope>
    <source>
        <strain evidence="2 3">ATCC 18648</strain>
    </source>
</reference>
<dbReference type="Proteomes" id="UP000240760">
    <property type="component" value="Unassembled WGS sequence"/>
</dbReference>
<protein>
    <submittedName>
        <fullName evidence="2">Uncharacterized protein</fullName>
    </submittedName>
</protein>
<evidence type="ECO:0000256" key="1">
    <source>
        <dbReference type="SAM" id="MobiDB-lite"/>
    </source>
</evidence>
<feature type="region of interest" description="Disordered" evidence="1">
    <location>
        <begin position="143"/>
        <end position="170"/>
    </location>
</feature>
<evidence type="ECO:0000313" key="3">
    <source>
        <dbReference type="Proteomes" id="UP000240760"/>
    </source>
</evidence>
<gene>
    <name evidence="2" type="ORF">M440DRAFT_150608</name>
</gene>
<name>A0A2T4BTU7_TRILO</name>
<accession>A0A2T4BTU7</accession>
<organism evidence="2 3">
    <name type="scientific">Trichoderma longibrachiatum ATCC 18648</name>
    <dbReference type="NCBI Taxonomy" id="983965"/>
    <lineage>
        <taxon>Eukaryota</taxon>
        <taxon>Fungi</taxon>
        <taxon>Dikarya</taxon>
        <taxon>Ascomycota</taxon>
        <taxon>Pezizomycotina</taxon>
        <taxon>Sordariomycetes</taxon>
        <taxon>Hypocreomycetidae</taxon>
        <taxon>Hypocreales</taxon>
        <taxon>Hypocreaceae</taxon>
        <taxon>Trichoderma</taxon>
    </lineage>
</organism>
<evidence type="ECO:0000313" key="2">
    <source>
        <dbReference type="EMBL" id="PTB72743.1"/>
    </source>
</evidence>
<proteinExistence type="predicted"/>